<evidence type="ECO:0000313" key="2">
    <source>
        <dbReference type="Proteomes" id="UP001362999"/>
    </source>
</evidence>
<proteinExistence type="predicted"/>
<evidence type="ECO:0000313" key="1">
    <source>
        <dbReference type="EMBL" id="KAK7046275.1"/>
    </source>
</evidence>
<comment type="caution">
    <text evidence="1">The sequence shown here is derived from an EMBL/GenBank/DDBJ whole genome shotgun (WGS) entry which is preliminary data.</text>
</comment>
<dbReference type="AlphaFoldDB" id="A0AAW0D1F7"/>
<dbReference type="EMBL" id="JAWWNJ010000010">
    <property type="protein sequence ID" value="KAK7046275.1"/>
    <property type="molecule type" value="Genomic_DNA"/>
</dbReference>
<name>A0AAW0D1F7_9AGAR</name>
<organism evidence="1 2">
    <name type="scientific">Favolaschia claudopus</name>
    <dbReference type="NCBI Taxonomy" id="2862362"/>
    <lineage>
        <taxon>Eukaryota</taxon>
        <taxon>Fungi</taxon>
        <taxon>Dikarya</taxon>
        <taxon>Basidiomycota</taxon>
        <taxon>Agaricomycotina</taxon>
        <taxon>Agaricomycetes</taxon>
        <taxon>Agaricomycetidae</taxon>
        <taxon>Agaricales</taxon>
        <taxon>Marasmiineae</taxon>
        <taxon>Mycenaceae</taxon>
        <taxon>Favolaschia</taxon>
    </lineage>
</organism>
<keyword evidence="2" id="KW-1185">Reference proteome</keyword>
<accession>A0AAW0D1F7</accession>
<sequence>MSQQSLVTTRLPIFSDPNDPELVHQLFTARRFSTSGRNFTSIHTICATDHSMAYPCVEAAMIYTYDRPRIHRAAARITHRTPSGADATTTFICFFQRSRTLPHNDYLDIQGEVIIMRAQHDGVTVTNMPVSEAHLADRIVEKLAPALRQFQGPKRTPVGTLIIVA</sequence>
<dbReference type="Proteomes" id="UP001362999">
    <property type="component" value="Unassembled WGS sequence"/>
</dbReference>
<reference evidence="1 2" key="1">
    <citation type="journal article" date="2024" name="J Genomics">
        <title>Draft genome sequencing and assembly of Favolaschia claudopus CIRM-BRFM 2984 isolated from oak limbs.</title>
        <authorList>
            <person name="Navarro D."/>
            <person name="Drula E."/>
            <person name="Chaduli D."/>
            <person name="Cazenave R."/>
            <person name="Ahrendt S."/>
            <person name="Wang J."/>
            <person name="Lipzen A."/>
            <person name="Daum C."/>
            <person name="Barry K."/>
            <person name="Grigoriev I.V."/>
            <person name="Favel A."/>
            <person name="Rosso M.N."/>
            <person name="Martin F."/>
        </authorList>
    </citation>
    <scope>NUCLEOTIDE SEQUENCE [LARGE SCALE GENOMIC DNA]</scope>
    <source>
        <strain evidence="1 2">CIRM-BRFM 2984</strain>
    </source>
</reference>
<gene>
    <name evidence="1" type="ORF">R3P38DRAFT_3175558</name>
</gene>
<protein>
    <submittedName>
        <fullName evidence="1">Uncharacterized protein</fullName>
    </submittedName>
</protein>